<keyword evidence="2" id="KW-1185">Reference proteome</keyword>
<reference key="2">
    <citation type="submission" date="2011-10" db="EMBL/GenBank/DDBJ databases">
        <title>The genome and transcriptome sequence of Clonorchis sinensis provide insights into the carcinogenic liver fluke.</title>
        <authorList>
            <person name="Wang X."/>
            <person name="Huang Y."/>
            <person name="Chen W."/>
            <person name="Liu H."/>
            <person name="Guo L."/>
            <person name="Chen Y."/>
            <person name="Luo F."/>
            <person name="Zhou W."/>
            <person name="Sun J."/>
            <person name="Mao Q."/>
            <person name="Liang P."/>
            <person name="Zhou C."/>
            <person name="Tian Y."/>
            <person name="Men J."/>
            <person name="Lv X."/>
            <person name="Huang L."/>
            <person name="Zhou J."/>
            <person name="Hu Y."/>
            <person name="Li R."/>
            <person name="Zhang F."/>
            <person name="Lei H."/>
            <person name="Li X."/>
            <person name="Hu X."/>
            <person name="Liang C."/>
            <person name="Xu J."/>
            <person name="Wu Z."/>
            <person name="Yu X."/>
        </authorList>
    </citation>
    <scope>NUCLEOTIDE SEQUENCE</scope>
    <source>
        <strain>Henan</strain>
    </source>
</reference>
<reference evidence="1" key="1">
    <citation type="journal article" date="2011" name="Genome Biol.">
        <title>The draft genome of the carcinogenic human liver fluke Clonorchis sinensis.</title>
        <authorList>
            <person name="Wang X."/>
            <person name="Chen W."/>
            <person name="Huang Y."/>
            <person name="Sun J."/>
            <person name="Men J."/>
            <person name="Liu H."/>
            <person name="Luo F."/>
            <person name="Guo L."/>
            <person name="Lv X."/>
            <person name="Deng C."/>
            <person name="Zhou C."/>
            <person name="Fan Y."/>
            <person name="Li X."/>
            <person name="Huang L."/>
            <person name="Hu Y."/>
            <person name="Liang C."/>
            <person name="Hu X."/>
            <person name="Xu J."/>
            <person name="Yu X."/>
        </authorList>
    </citation>
    <scope>NUCLEOTIDE SEQUENCE [LARGE SCALE GENOMIC DNA]</scope>
    <source>
        <strain evidence="1">Henan</strain>
    </source>
</reference>
<organism evidence="1 2">
    <name type="scientific">Clonorchis sinensis</name>
    <name type="common">Chinese liver fluke</name>
    <dbReference type="NCBI Taxonomy" id="79923"/>
    <lineage>
        <taxon>Eukaryota</taxon>
        <taxon>Metazoa</taxon>
        <taxon>Spiralia</taxon>
        <taxon>Lophotrochozoa</taxon>
        <taxon>Platyhelminthes</taxon>
        <taxon>Trematoda</taxon>
        <taxon>Digenea</taxon>
        <taxon>Opisthorchiida</taxon>
        <taxon>Opisthorchiata</taxon>
        <taxon>Opisthorchiidae</taxon>
        <taxon>Clonorchis</taxon>
    </lineage>
</organism>
<dbReference type="AlphaFoldDB" id="G7YSD0"/>
<dbReference type="InParanoid" id="G7YSD0"/>
<gene>
    <name evidence="1" type="ORF">CLF_109192</name>
</gene>
<proteinExistence type="predicted"/>
<sequence>MSVSHSLSPLERAFLQNHKGLFPVFLTILLVFSRCPESEQLKTKGCITMVVGIVRECYIRPNMPKDCSKKQNLMAFFKAKPKDGKHKPLLKALDSMCNKCKGCKPDAKACALTRLAVGSLKRCDLAQKLLGALGGKG</sequence>
<evidence type="ECO:0000313" key="2">
    <source>
        <dbReference type="Proteomes" id="UP000008909"/>
    </source>
</evidence>
<protein>
    <submittedName>
        <fullName evidence="1">Uncharacterized protein</fullName>
    </submittedName>
</protein>
<dbReference type="Proteomes" id="UP000008909">
    <property type="component" value="Unassembled WGS sequence"/>
</dbReference>
<dbReference type="EMBL" id="DF144098">
    <property type="protein sequence ID" value="GAA55860.1"/>
    <property type="molecule type" value="Genomic_DNA"/>
</dbReference>
<accession>G7YSD0</accession>
<evidence type="ECO:0000313" key="1">
    <source>
        <dbReference type="EMBL" id="GAA55860.1"/>
    </source>
</evidence>
<name>G7YSD0_CLOSI</name>